<dbReference type="Proteomes" id="UP001148018">
    <property type="component" value="Unassembled WGS sequence"/>
</dbReference>
<evidence type="ECO:0000313" key="1">
    <source>
        <dbReference type="EMBL" id="KAJ3589690.1"/>
    </source>
</evidence>
<reference evidence="1" key="1">
    <citation type="submission" date="2022-07" db="EMBL/GenBank/DDBJ databases">
        <title>Chromosome-level genome of Muraenolepis orangiensis.</title>
        <authorList>
            <person name="Kim J."/>
        </authorList>
    </citation>
    <scope>NUCLEOTIDE SEQUENCE</scope>
    <source>
        <strain evidence="1">KU_S4_2022</strain>
        <tissue evidence="1">Muscle</tissue>
    </source>
</reference>
<sequence length="123" mass="13309">MNSMVSQSLQENIELSLDDVEPSTSQSISVVDKVSSQALDTLLDLVRRSKVHFVHCLLPRADALRTGGGGEGEAQGDGGDASSLMQLDVTLIRAQLRCWTRYASTGKVRSLTRDLTCIWAGSE</sequence>
<evidence type="ECO:0000313" key="2">
    <source>
        <dbReference type="Proteomes" id="UP001148018"/>
    </source>
</evidence>
<gene>
    <name evidence="1" type="ORF">NHX12_010533</name>
</gene>
<accession>A0A9Q0I910</accession>
<dbReference type="EMBL" id="JANIIK010000115">
    <property type="protein sequence ID" value="KAJ3589690.1"/>
    <property type="molecule type" value="Genomic_DNA"/>
</dbReference>
<dbReference type="AlphaFoldDB" id="A0A9Q0I910"/>
<keyword evidence="2" id="KW-1185">Reference proteome</keyword>
<name>A0A9Q0I910_9TELE</name>
<comment type="caution">
    <text evidence="1">The sequence shown here is derived from an EMBL/GenBank/DDBJ whole genome shotgun (WGS) entry which is preliminary data.</text>
</comment>
<proteinExistence type="predicted"/>
<protein>
    <recommendedName>
        <fullName evidence="3">Myosin motor domain-containing protein</fullName>
    </recommendedName>
</protein>
<evidence type="ECO:0008006" key="3">
    <source>
        <dbReference type="Google" id="ProtNLM"/>
    </source>
</evidence>
<organism evidence="1 2">
    <name type="scientific">Muraenolepis orangiensis</name>
    <name type="common">Patagonian moray cod</name>
    <dbReference type="NCBI Taxonomy" id="630683"/>
    <lineage>
        <taxon>Eukaryota</taxon>
        <taxon>Metazoa</taxon>
        <taxon>Chordata</taxon>
        <taxon>Craniata</taxon>
        <taxon>Vertebrata</taxon>
        <taxon>Euteleostomi</taxon>
        <taxon>Actinopterygii</taxon>
        <taxon>Neopterygii</taxon>
        <taxon>Teleostei</taxon>
        <taxon>Neoteleostei</taxon>
        <taxon>Acanthomorphata</taxon>
        <taxon>Zeiogadaria</taxon>
        <taxon>Gadariae</taxon>
        <taxon>Gadiformes</taxon>
        <taxon>Muraenolepidoidei</taxon>
        <taxon>Muraenolepididae</taxon>
        <taxon>Muraenolepis</taxon>
    </lineage>
</organism>